<sequence length="230" mass="24859">MIITALVMGFAGSMHCVGMCSPLAMMVSNLSPAATVNRLVYNLGRILTYSLLGAIVGGAGWALPISGFQNILTLVLGIALLTFAALGVTSVHIPVLTSAIQKLTTILKSAFGKFLQRKNYISIFILGTLNGLLPCGLTFLALTYCLTLGSIGNSFYFMLLFGVGTLPVMLGLTTLFQYMVKRFNLNFRKVTTTMLFISGCLLIARVFIGHDHDSHRVQTHDVATEITICR</sequence>
<dbReference type="SUPFAM" id="SSF103473">
    <property type="entry name" value="MFS general substrate transporter"/>
    <property type="match status" value="1"/>
</dbReference>
<keyword evidence="1" id="KW-0812">Transmembrane</keyword>
<evidence type="ECO:0000256" key="1">
    <source>
        <dbReference type="SAM" id="Phobius"/>
    </source>
</evidence>
<gene>
    <name evidence="3" type="ORF">ACFQ21_09185</name>
</gene>
<feature type="transmembrane region" description="Helical" evidence="1">
    <location>
        <begin position="46"/>
        <end position="65"/>
    </location>
</feature>
<feature type="transmembrane region" description="Helical" evidence="1">
    <location>
        <begin position="190"/>
        <end position="208"/>
    </location>
</feature>
<dbReference type="Pfam" id="PF13386">
    <property type="entry name" value="DsbD_2"/>
    <property type="match status" value="1"/>
</dbReference>
<dbReference type="PANTHER" id="PTHR42208">
    <property type="entry name" value="HEAVY METAL TRANSPORTER-RELATED"/>
    <property type="match status" value="1"/>
</dbReference>
<feature type="domain" description="Urease accessory protein UreH-like transmembrane" evidence="2">
    <location>
        <begin position="4"/>
        <end position="199"/>
    </location>
</feature>
<keyword evidence="1" id="KW-1133">Transmembrane helix</keyword>
<feature type="transmembrane region" description="Helical" evidence="1">
    <location>
        <begin position="71"/>
        <end position="99"/>
    </location>
</feature>
<feature type="transmembrane region" description="Helical" evidence="1">
    <location>
        <begin position="120"/>
        <end position="142"/>
    </location>
</feature>
<dbReference type="RefSeq" id="WP_377577998.1">
    <property type="nucleotide sequence ID" value="NZ_JBHTKA010000001.1"/>
</dbReference>
<dbReference type="EMBL" id="JBHTKA010000001">
    <property type="protein sequence ID" value="MFD0999480.1"/>
    <property type="molecule type" value="Genomic_DNA"/>
</dbReference>
<dbReference type="Proteomes" id="UP001597112">
    <property type="component" value="Unassembled WGS sequence"/>
</dbReference>
<protein>
    <submittedName>
        <fullName evidence="3">Sulfite exporter TauE/SafE family protein</fullName>
    </submittedName>
</protein>
<dbReference type="InterPro" id="IPR036259">
    <property type="entry name" value="MFS_trans_sf"/>
</dbReference>
<dbReference type="InterPro" id="IPR039447">
    <property type="entry name" value="UreH-like_TM_dom"/>
</dbReference>
<evidence type="ECO:0000259" key="2">
    <source>
        <dbReference type="Pfam" id="PF13386"/>
    </source>
</evidence>
<keyword evidence="4" id="KW-1185">Reference proteome</keyword>
<name>A0ABW3K232_9BACT</name>
<feature type="transmembrane region" description="Helical" evidence="1">
    <location>
        <begin position="154"/>
        <end position="178"/>
    </location>
</feature>
<comment type="caution">
    <text evidence="3">The sequence shown here is derived from an EMBL/GenBank/DDBJ whole genome shotgun (WGS) entry which is preliminary data.</text>
</comment>
<accession>A0ABW3K232</accession>
<feature type="transmembrane region" description="Helical" evidence="1">
    <location>
        <begin position="6"/>
        <end position="25"/>
    </location>
</feature>
<reference evidence="4" key="1">
    <citation type="journal article" date="2019" name="Int. J. Syst. Evol. Microbiol.">
        <title>The Global Catalogue of Microorganisms (GCM) 10K type strain sequencing project: providing services to taxonomists for standard genome sequencing and annotation.</title>
        <authorList>
            <consortium name="The Broad Institute Genomics Platform"/>
            <consortium name="The Broad Institute Genome Sequencing Center for Infectious Disease"/>
            <person name="Wu L."/>
            <person name="Ma J."/>
        </authorList>
    </citation>
    <scope>NUCLEOTIDE SEQUENCE [LARGE SCALE GENOMIC DNA]</scope>
    <source>
        <strain evidence="4">CCUG 58938</strain>
    </source>
</reference>
<dbReference type="PANTHER" id="PTHR42208:SF1">
    <property type="entry name" value="HEAVY METAL TRANSPORTER"/>
    <property type="match status" value="1"/>
</dbReference>
<keyword evidence="1" id="KW-0472">Membrane</keyword>
<evidence type="ECO:0000313" key="4">
    <source>
        <dbReference type="Proteomes" id="UP001597112"/>
    </source>
</evidence>
<proteinExistence type="predicted"/>
<organism evidence="3 4">
    <name type="scientific">Ohtaekwangia kribbensis</name>
    <dbReference type="NCBI Taxonomy" id="688913"/>
    <lineage>
        <taxon>Bacteria</taxon>
        <taxon>Pseudomonadati</taxon>
        <taxon>Bacteroidota</taxon>
        <taxon>Cytophagia</taxon>
        <taxon>Cytophagales</taxon>
        <taxon>Fulvivirgaceae</taxon>
        <taxon>Ohtaekwangia</taxon>
    </lineage>
</organism>
<evidence type="ECO:0000313" key="3">
    <source>
        <dbReference type="EMBL" id="MFD0999480.1"/>
    </source>
</evidence>